<evidence type="ECO:0000313" key="4">
    <source>
        <dbReference type="Proteomes" id="UP001177592"/>
    </source>
</evidence>
<dbReference type="AlphaFoldDB" id="A0A4P7L1L7"/>
<geneLocation type="plasmid" evidence="3">
    <name>parsfin8</name>
</geneLocation>
<dbReference type="EMBL" id="CP038620">
    <property type="protein sequence ID" value="QBY46555.1"/>
    <property type="molecule type" value="Genomic_DNA"/>
</dbReference>
<proteinExistence type="predicted"/>
<evidence type="ECO:0000313" key="1">
    <source>
        <dbReference type="EMBL" id="QBY46555.1"/>
    </source>
</evidence>
<dbReference type="KEGG" id="ans:ArsFIN_51660"/>
<reference evidence="1 3" key="1">
    <citation type="submission" date="2019-03" db="EMBL/GenBank/DDBJ databases">
        <title>Long-read sequencing reveals hyperdense prophage content in a complex bacterial symbiont genome.</title>
        <authorList>
            <person name="Frost C.L."/>
            <person name="Siozios S."/>
            <person name="Nadal-Jimenez P."/>
            <person name="Brockhurst M.A."/>
            <person name="King K.C."/>
            <person name="Darby A.C."/>
            <person name="Hurst G.D.D."/>
        </authorList>
    </citation>
    <scope>NUCLEOTIDE SEQUENCE [LARGE SCALE GENOMIC DNA]</scope>
    <source>
        <strain evidence="1 3">FIN</strain>
        <plasmid evidence="1">pArsFIN8</plasmid>
        <plasmid evidence="3">parsfin8</plasmid>
    </source>
</reference>
<evidence type="ECO:0000313" key="3">
    <source>
        <dbReference type="Proteomes" id="UP000295134"/>
    </source>
</evidence>
<dbReference type="GeneID" id="39751037"/>
<evidence type="ECO:0008006" key="5">
    <source>
        <dbReference type="Google" id="ProtNLM"/>
    </source>
</evidence>
<geneLocation type="plasmid" evidence="2 4">
    <name>paNv_CAN3</name>
</geneLocation>
<sequence>MKESELIAHAENATLWKKYPKLTNWEIRFLNNVITSYRQWNKISPKQKSAAFKILQRVGKINH</sequence>
<dbReference type="RefSeq" id="WP_026823982.1">
    <property type="nucleotide sequence ID" value="NZ_CP038620.1"/>
</dbReference>
<gene>
    <name evidence="1" type="ORF">ArsFIN_51660</name>
    <name evidence="2" type="ORF">QE258_23670</name>
</gene>
<protein>
    <recommendedName>
        <fullName evidence="5">Phage transcriptional regulator</fullName>
    </recommendedName>
</protein>
<keyword evidence="1" id="KW-0614">Plasmid</keyword>
<dbReference type="Proteomes" id="UP001177592">
    <property type="component" value="Plasmid paNv_CAN3"/>
</dbReference>
<accession>A0A4P7L1L7</accession>
<dbReference type="EMBL" id="CP123526">
    <property type="protein sequence ID" value="WGM08432.1"/>
    <property type="molecule type" value="Genomic_DNA"/>
</dbReference>
<organism evidence="1 3">
    <name type="scientific">Arsenophonus nasoniae</name>
    <name type="common">son-killer infecting Nasonia vitripennis</name>
    <dbReference type="NCBI Taxonomy" id="638"/>
    <lineage>
        <taxon>Bacteria</taxon>
        <taxon>Pseudomonadati</taxon>
        <taxon>Pseudomonadota</taxon>
        <taxon>Gammaproteobacteria</taxon>
        <taxon>Enterobacterales</taxon>
        <taxon>Morganellaceae</taxon>
        <taxon>Arsenophonus</taxon>
    </lineage>
</organism>
<keyword evidence="4" id="KW-1185">Reference proteome</keyword>
<name>A0A4P7L1L7_9GAMM</name>
<geneLocation type="plasmid" evidence="1">
    <name>pArsFIN8</name>
</geneLocation>
<dbReference type="Proteomes" id="UP000295134">
    <property type="component" value="Plasmid pArsFIN8"/>
</dbReference>
<reference evidence="2" key="2">
    <citation type="submission" date="2023-04" db="EMBL/GenBank/DDBJ databases">
        <title>Genome dynamics across the evolutionary transition to endosymbiosis.</title>
        <authorList>
            <person name="Siozios S."/>
            <person name="Nadal-Jimenez P."/>
            <person name="Azagi T."/>
            <person name="Sprong H."/>
            <person name="Frost C.L."/>
            <person name="Parratt S.R."/>
            <person name="Taylor G."/>
            <person name="Brettell L."/>
            <person name="Lew K.C."/>
            <person name="Croft L."/>
            <person name="King K.C."/>
            <person name="Brockhurst M.A."/>
            <person name="Hypsa V."/>
            <person name="Novakova E."/>
            <person name="Darby A.C."/>
            <person name="Hurst G.D.D."/>
        </authorList>
    </citation>
    <scope>NUCLEOTIDE SEQUENCE</scope>
    <source>
        <strain evidence="2">ANv_CAN</strain>
        <plasmid evidence="2">paNv_CAN3</plasmid>
    </source>
</reference>
<evidence type="ECO:0000313" key="2">
    <source>
        <dbReference type="EMBL" id="WGM08432.1"/>
    </source>
</evidence>